<evidence type="ECO:0000256" key="1">
    <source>
        <dbReference type="SAM" id="MobiDB-lite"/>
    </source>
</evidence>
<reference evidence="2" key="1">
    <citation type="submission" date="2019-12" db="EMBL/GenBank/DDBJ databases">
        <title>Genome sequencing and annotation of Brassica cretica.</title>
        <authorList>
            <person name="Studholme D.J."/>
            <person name="Sarris P."/>
        </authorList>
    </citation>
    <scope>NUCLEOTIDE SEQUENCE</scope>
    <source>
        <strain evidence="2">PFS-109/04</strain>
        <tissue evidence="2">Leaf</tissue>
    </source>
</reference>
<feature type="region of interest" description="Disordered" evidence="1">
    <location>
        <begin position="64"/>
        <end position="85"/>
    </location>
</feature>
<gene>
    <name evidence="2" type="ORF">F2Q69_00030398</name>
</gene>
<organism evidence="2 3">
    <name type="scientific">Brassica cretica</name>
    <name type="common">Mustard</name>
    <dbReference type="NCBI Taxonomy" id="69181"/>
    <lineage>
        <taxon>Eukaryota</taxon>
        <taxon>Viridiplantae</taxon>
        <taxon>Streptophyta</taxon>
        <taxon>Embryophyta</taxon>
        <taxon>Tracheophyta</taxon>
        <taxon>Spermatophyta</taxon>
        <taxon>Magnoliopsida</taxon>
        <taxon>eudicotyledons</taxon>
        <taxon>Gunneridae</taxon>
        <taxon>Pentapetalae</taxon>
        <taxon>rosids</taxon>
        <taxon>malvids</taxon>
        <taxon>Brassicales</taxon>
        <taxon>Brassicaceae</taxon>
        <taxon>Brassiceae</taxon>
        <taxon>Brassica</taxon>
    </lineage>
</organism>
<comment type="caution">
    <text evidence="2">The sequence shown here is derived from an EMBL/GenBank/DDBJ whole genome shotgun (WGS) entry which is preliminary data.</text>
</comment>
<name>A0A8S9RXS5_BRACR</name>
<evidence type="ECO:0000313" key="3">
    <source>
        <dbReference type="Proteomes" id="UP000712600"/>
    </source>
</evidence>
<dbReference type="EMBL" id="QGKX02000088">
    <property type="protein sequence ID" value="KAF3585253.1"/>
    <property type="molecule type" value="Genomic_DNA"/>
</dbReference>
<dbReference type="AlphaFoldDB" id="A0A8S9RXS5"/>
<proteinExistence type="predicted"/>
<sequence>MALFMGLINSLWSEKDSFRQTAKPATSSLSFTSSSSRLIGINEINELDELSDTDLEMDELSELSDTNLELDELSDTEDGIGLAAG</sequence>
<feature type="compositionally biased region" description="Acidic residues" evidence="1">
    <location>
        <begin position="64"/>
        <end position="78"/>
    </location>
</feature>
<evidence type="ECO:0000313" key="2">
    <source>
        <dbReference type="EMBL" id="KAF3585253.1"/>
    </source>
</evidence>
<protein>
    <submittedName>
        <fullName evidence="2">Uncharacterized protein</fullName>
    </submittedName>
</protein>
<dbReference type="Proteomes" id="UP000712600">
    <property type="component" value="Unassembled WGS sequence"/>
</dbReference>
<accession>A0A8S9RXS5</accession>